<dbReference type="EMBL" id="CARXXK010001019">
    <property type="protein sequence ID" value="CAI6372119.1"/>
    <property type="molecule type" value="Genomic_DNA"/>
</dbReference>
<dbReference type="Pfam" id="PF13359">
    <property type="entry name" value="DDE_Tnp_4"/>
    <property type="match status" value="1"/>
</dbReference>
<organism evidence="8 9">
    <name type="scientific">Macrosiphum euphorbiae</name>
    <name type="common">potato aphid</name>
    <dbReference type="NCBI Taxonomy" id="13131"/>
    <lineage>
        <taxon>Eukaryota</taxon>
        <taxon>Metazoa</taxon>
        <taxon>Ecdysozoa</taxon>
        <taxon>Arthropoda</taxon>
        <taxon>Hexapoda</taxon>
        <taxon>Insecta</taxon>
        <taxon>Pterygota</taxon>
        <taxon>Neoptera</taxon>
        <taxon>Paraneoptera</taxon>
        <taxon>Hemiptera</taxon>
        <taxon>Sternorrhyncha</taxon>
        <taxon>Aphidomorpha</taxon>
        <taxon>Aphidoidea</taxon>
        <taxon>Aphididae</taxon>
        <taxon>Macrosiphini</taxon>
        <taxon>Macrosiphum</taxon>
    </lineage>
</organism>
<evidence type="ECO:0000313" key="8">
    <source>
        <dbReference type="EMBL" id="CAI6372119.1"/>
    </source>
</evidence>
<dbReference type="SUPFAM" id="SSF57716">
    <property type="entry name" value="Glucocorticoid receptor-like (DNA-binding domain)"/>
    <property type="match status" value="1"/>
</dbReference>
<evidence type="ECO:0000256" key="1">
    <source>
        <dbReference type="ARBA" id="ARBA00001968"/>
    </source>
</evidence>
<evidence type="ECO:0000256" key="5">
    <source>
        <dbReference type="ARBA" id="ARBA00023125"/>
    </source>
</evidence>
<dbReference type="Pfam" id="PF05485">
    <property type="entry name" value="THAP"/>
    <property type="match status" value="1"/>
</dbReference>
<evidence type="ECO:0000256" key="2">
    <source>
        <dbReference type="ARBA" id="ARBA00022723"/>
    </source>
</evidence>
<dbReference type="Gene3D" id="6.20.210.20">
    <property type="entry name" value="THAP domain"/>
    <property type="match status" value="1"/>
</dbReference>
<proteinExistence type="predicted"/>
<evidence type="ECO:0000313" key="9">
    <source>
        <dbReference type="Proteomes" id="UP001160148"/>
    </source>
</evidence>
<name>A0AAV0XU43_9HEMI</name>
<keyword evidence="9" id="KW-1185">Reference proteome</keyword>
<evidence type="ECO:0000256" key="3">
    <source>
        <dbReference type="ARBA" id="ARBA00022771"/>
    </source>
</evidence>
<evidence type="ECO:0000256" key="4">
    <source>
        <dbReference type="ARBA" id="ARBA00022833"/>
    </source>
</evidence>
<dbReference type="InterPro" id="IPR006612">
    <property type="entry name" value="THAP_Znf"/>
</dbReference>
<dbReference type="GO" id="GO:0008270">
    <property type="term" value="F:zinc ion binding"/>
    <property type="evidence" value="ECO:0007669"/>
    <property type="project" value="UniProtKB-KW"/>
</dbReference>
<dbReference type="GO" id="GO:0003677">
    <property type="term" value="F:DNA binding"/>
    <property type="evidence" value="ECO:0007669"/>
    <property type="project" value="UniProtKB-UniRule"/>
</dbReference>
<keyword evidence="5 6" id="KW-0238">DNA-binding</keyword>
<protein>
    <recommendedName>
        <fullName evidence="7">THAP-type domain-containing protein</fullName>
    </recommendedName>
</protein>
<accession>A0AAV0XU43</accession>
<dbReference type="PANTHER" id="PTHR23080:SF141">
    <property type="entry name" value="TRANSPOSASE HELIX-TURN-HELIX DOMAIN-CONTAINING PROTEIN"/>
    <property type="match status" value="1"/>
</dbReference>
<evidence type="ECO:0000256" key="6">
    <source>
        <dbReference type="PROSITE-ProRule" id="PRU00309"/>
    </source>
</evidence>
<dbReference type="AlphaFoldDB" id="A0AAV0XU43"/>
<dbReference type="InterPro" id="IPR027805">
    <property type="entry name" value="Transposase_HTH_dom"/>
</dbReference>
<sequence length="487" mass="55690">MSKSDHTYSNKLNTELYHSKRYCVPQCHKKNIRGDTSVSFHAFPSNINKKRQWEIVLKMGKKTPKNAVVCSFHFQDEDFIINHSPRLRRLKVNVIPSLNLPKRKLDKVIDTPTKEKIRKRSERAQKRSKFVGGLFGASNELDQTQEQTSSDVEELANELIDEAKVQISNKEHILTFDKCIQVDPLYRPPGFKSTIMDLIRNDTDILAFTGIPTLLKFKKIVEVGELIVLRLNYNTEFALDVHHRILLTLIKLKLNISHKCLCVLFSISKSTCSNYFYNTIDLLYLILKPLIIWPSKNSIENNIPRCFINFMSTRVIVDGTETAIETPKCLACRIRTYSFYKGRHTIKFMVGISLDGLITFVSDVFGGKASDKHIFETGGILNKCEIGDSVMADKGFLIEESCTNAGVKLIRPPFLRKNKQLSLNDGVANTEIAKARVHIERAIQRIKIYHIFKNKMPWKCMCKIDKIVYIVCGITNISNPIIGKDGF</sequence>
<dbReference type="PROSITE" id="PS50950">
    <property type="entry name" value="ZF_THAP"/>
    <property type="match status" value="1"/>
</dbReference>
<gene>
    <name evidence="8" type="ORF">MEUPH1_LOCUS26039</name>
</gene>
<dbReference type="SMART" id="SM00980">
    <property type="entry name" value="THAP"/>
    <property type="match status" value="1"/>
</dbReference>
<keyword evidence="4" id="KW-0862">Zinc</keyword>
<keyword evidence="2" id="KW-0479">Metal-binding</keyword>
<keyword evidence="3 6" id="KW-0863">Zinc-finger</keyword>
<dbReference type="PANTHER" id="PTHR23080">
    <property type="entry name" value="THAP DOMAIN PROTEIN"/>
    <property type="match status" value="1"/>
</dbReference>
<dbReference type="InterPro" id="IPR038441">
    <property type="entry name" value="THAP_Znf_sf"/>
</dbReference>
<comment type="cofactor">
    <cofactor evidence="1">
        <name>a divalent metal cation</name>
        <dbReference type="ChEBI" id="CHEBI:60240"/>
    </cofactor>
</comment>
<feature type="domain" description="THAP-type" evidence="7">
    <location>
        <begin position="19"/>
        <end position="99"/>
    </location>
</feature>
<reference evidence="8 9" key="1">
    <citation type="submission" date="2023-01" db="EMBL/GenBank/DDBJ databases">
        <authorList>
            <person name="Whitehead M."/>
        </authorList>
    </citation>
    <scope>NUCLEOTIDE SEQUENCE [LARGE SCALE GENOMIC DNA]</scope>
</reference>
<dbReference type="Proteomes" id="UP001160148">
    <property type="component" value="Unassembled WGS sequence"/>
</dbReference>
<comment type="caution">
    <text evidence="8">The sequence shown here is derived from an EMBL/GenBank/DDBJ whole genome shotgun (WGS) entry which is preliminary data.</text>
</comment>
<dbReference type="Pfam" id="PF13613">
    <property type="entry name" value="HTH_Tnp_4"/>
    <property type="match status" value="1"/>
</dbReference>
<evidence type="ECO:0000259" key="7">
    <source>
        <dbReference type="PROSITE" id="PS50950"/>
    </source>
</evidence>
<dbReference type="InterPro" id="IPR027806">
    <property type="entry name" value="HARBI1_dom"/>
</dbReference>